<evidence type="ECO:0000256" key="1">
    <source>
        <dbReference type="ARBA" id="ARBA00012369"/>
    </source>
</evidence>
<dbReference type="OrthoDB" id="40902at2759"/>
<evidence type="ECO:0000313" key="4">
    <source>
        <dbReference type="EMBL" id="EPZ33012.1"/>
    </source>
</evidence>
<feature type="chain" id="PRO_5001705607" description="sphingomyelin phosphodiesterase" evidence="3">
    <location>
        <begin position="19"/>
        <end position="310"/>
    </location>
</feature>
<keyword evidence="5" id="KW-1185">Reference proteome</keyword>
<dbReference type="SUPFAM" id="SSF56219">
    <property type="entry name" value="DNase I-like"/>
    <property type="match status" value="1"/>
</dbReference>
<dbReference type="InterPro" id="IPR038772">
    <property type="entry name" value="Sph/SMPD2-like"/>
</dbReference>
<evidence type="ECO:0000256" key="3">
    <source>
        <dbReference type="SAM" id="SignalP"/>
    </source>
</evidence>
<keyword evidence="4" id="KW-0255">Endonuclease</keyword>
<dbReference type="InterPro" id="IPR036691">
    <property type="entry name" value="Endo/exonu/phosph_ase_sf"/>
</dbReference>
<name>A0A075AWC4_ROZAC</name>
<feature type="signal peptide" evidence="3">
    <location>
        <begin position="1"/>
        <end position="18"/>
    </location>
</feature>
<gene>
    <name evidence="4" type="ORF">O9G_003835</name>
</gene>
<keyword evidence="4" id="KW-0540">Nuclease</keyword>
<dbReference type="CDD" id="cd09078">
    <property type="entry name" value="nSMase"/>
    <property type="match status" value="1"/>
</dbReference>
<dbReference type="PANTHER" id="PTHR16320">
    <property type="entry name" value="SPHINGOMYELINASE FAMILY MEMBER"/>
    <property type="match status" value="1"/>
</dbReference>
<proteinExistence type="predicted"/>
<protein>
    <recommendedName>
        <fullName evidence="1">sphingomyelin phosphodiesterase</fullName>
        <ecNumber evidence="1">3.1.4.12</ecNumber>
    </recommendedName>
</protein>
<keyword evidence="4" id="KW-0269">Exonuclease</keyword>
<dbReference type="HOGENOM" id="CLU_033415_0_0_1"/>
<dbReference type="AlphaFoldDB" id="A0A075AWC4"/>
<reference evidence="4 5" key="1">
    <citation type="journal article" date="2013" name="Curr. Biol.">
        <title>Shared signatures of parasitism and phylogenomics unite Cryptomycota and microsporidia.</title>
        <authorList>
            <person name="James T.Y."/>
            <person name="Pelin A."/>
            <person name="Bonen L."/>
            <person name="Ahrendt S."/>
            <person name="Sain D."/>
            <person name="Corradi N."/>
            <person name="Stajich J.E."/>
        </authorList>
    </citation>
    <scope>NUCLEOTIDE SEQUENCE [LARGE SCALE GENOMIC DNA]</scope>
    <source>
        <strain evidence="4 5">CSF55</strain>
    </source>
</reference>
<dbReference type="EC" id="3.1.4.12" evidence="1"/>
<dbReference type="InterPro" id="IPR017766">
    <property type="entry name" value="Sphingomyelinase/PLipase_C"/>
</dbReference>
<evidence type="ECO:0000256" key="2">
    <source>
        <dbReference type="ARBA" id="ARBA00022801"/>
    </source>
</evidence>
<dbReference type="EMBL" id="KE561087">
    <property type="protein sequence ID" value="EPZ33012.1"/>
    <property type="molecule type" value="Genomic_DNA"/>
</dbReference>
<dbReference type="GO" id="GO:0004519">
    <property type="term" value="F:endonuclease activity"/>
    <property type="evidence" value="ECO:0007669"/>
    <property type="project" value="UniProtKB-KW"/>
</dbReference>
<accession>A0A075AWC4</accession>
<keyword evidence="3" id="KW-0732">Signal</keyword>
<sequence>MSKLSLLLSILLAMTVKTDEISSWVPKILTWNIYAFPQLPFPEWFLRTLPLSNLTKSYSFKERTEAIGNHELLQGADIIVFSEMFNDGVYELIKGKLKDTHPHSSPILMSKRRNRALKFTITNGGSVIFSKCRILTIQQFAFKKACGSDKYASKGFFIAEIDAPQRTLIVSTHLQATDDGCNPGQSAQIRKEQLTYIYQVLSLRASSDDIKLAFLVGDLNVNYGSAEYIDSVERFDTVKTNIKSFDTKHNGIALRRVPESPVEHLDYIIPFKGVNNYVNEALNVTYNGSNGKVKDYSDHYPLLGYLPENI</sequence>
<dbReference type="PANTHER" id="PTHR16320:SF23">
    <property type="entry name" value="SPHINGOMYELINASE C 1"/>
    <property type="match status" value="1"/>
</dbReference>
<keyword evidence="2" id="KW-0378">Hydrolase</keyword>
<dbReference type="GO" id="GO:0005576">
    <property type="term" value="C:extracellular region"/>
    <property type="evidence" value="ECO:0007669"/>
    <property type="project" value="InterPro"/>
</dbReference>
<evidence type="ECO:0000313" key="5">
    <source>
        <dbReference type="Proteomes" id="UP000030755"/>
    </source>
</evidence>
<dbReference type="GO" id="GO:0004527">
    <property type="term" value="F:exonuclease activity"/>
    <property type="evidence" value="ECO:0007669"/>
    <property type="project" value="UniProtKB-KW"/>
</dbReference>
<organism evidence="4 5">
    <name type="scientific">Rozella allomycis (strain CSF55)</name>
    <dbReference type="NCBI Taxonomy" id="988480"/>
    <lineage>
        <taxon>Eukaryota</taxon>
        <taxon>Fungi</taxon>
        <taxon>Fungi incertae sedis</taxon>
        <taxon>Cryptomycota</taxon>
        <taxon>Cryptomycota incertae sedis</taxon>
        <taxon>Rozella</taxon>
    </lineage>
</organism>
<dbReference type="GO" id="GO:0004767">
    <property type="term" value="F:sphingomyelin phosphodiesterase activity"/>
    <property type="evidence" value="ECO:0007669"/>
    <property type="project" value="UniProtKB-EC"/>
</dbReference>
<dbReference type="Gene3D" id="3.60.10.10">
    <property type="entry name" value="Endonuclease/exonuclease/phosphatase"/>
    <property type="match status" value="1"/>
</dbReference>
<dbReference type="Proteomes" id="UP000030755">
    <property type="component" value="Unassembled WGS sequence"/>
</dbReference>
<dbReference type="STRING" id="988480.A0A075AWC4"/>